<evidence type="ECO:0008006" key="3">
    <source>
        <dbReference type="Google" id="ProtNLM"/>
    </source>
</evidence>
<dbReference type="InterPro" id="IPR029058">
    <property type="entry name" value="AB_hydrolase_fold"/>
</dbReference>
<organism evidence="1 2">
    <name type="scientific">Amycolatopsis azurea DSM 43854</name>
    <dbReference type="NCBI Taxonomy" id="1238180"/>
    <lineage>
        <taxon>Bacteria</taxon>
        <taxon>Bacillati</taxon>
        <taxon>Actinomycetota</taxon>
        <taxon>Actinomycetes</taxon>
        <taxon>Pseudonocardiales</taxon>
        <taxon>Pseudonocardiaceae</taxon>
        <taxon>Amycolatopsis</taxon>
    </lineage>
</organism>
<dbReference type="Proteomes" id="UP000188551">
    <property type="component" value="Unassembled WGS sequence"/>
</dbReference>
<evidence type="ECO:0000313" key="2">
    <source>
        <dbReference type="Proteomes" id="UP000188551"/>
    </source>
</evidence>
<gene>
    <name evidence="1" type="ORF">B0293_04650</name>
</gene>
<dbReference type="InterPro" id="IPR003386">
    <property type="entry name" value="LACT/PDAT_acylTrfase"/>
</dbReference>
<dbReference type="PANTHER" id="PTHR11440">
    <property type="entry name" value="LECITHIN-CHOLESTEROL ACYLTRANSFERASE-RELATED"/>
    <property type="match status" value="1"/>
</dbReference>
<dbReference type="Gene3D" id="3.40.50.1820">
    <property type="entry name" value="alpha/beta hydrolase"/>
    <property type="match status" value="1"/>
</dbReference>
<reference evidence="1 2" key="1">
    <citation type="submission" date="2017-02" db="EMBL/GenBank/DDBJ databases">
        <title>Amycolatopsis azurea DSM 43854 draft genome.</title>
        <authorList>
            <person name="Mayilraj S."/>
        </authorList>
    </citation>
    <scope>NUCLEOTIDE SEQUENCE [LARGE SCALE GENOMIC DNA]</scope>
    <source>
        <strain evidence="1 2">DSM 43854</strain>
    </source>
</reference>
<dbReference type="EMBL" id="MUXN01000002">
    <property type="protein sequence ID" value="OOC08161.1"/>
    <property type="molecule type" value="Genomic_DNA"/>
</dbReference>
<keyword evidence="2" id="KW-1185">Reference proteome</keyword>
<dbReference type="Pfam" id="PF02450">
    <property type="entry name" value="LCAT"/>
    <property type="match status" value="1"/>
</dbReference>
<name>A0ABX3JK76_9PSEU</name>
<proteinExistence type="predicted"/>
<accession>A0ABX3JK76</accession>
<comment type="caution">
    <text evidence="1">The sequence shown here is derived from an EMBL/GenBank/DDBJ whole genome shotgun (WGS) entry which is preliminary data.</text>
</comment>
<dbReference type="SUPFAM" id="SSF53474">
    <property type="entry name" value="alpha/beta-Hydrolases"/>
    <property type="match status" value="1"/>
</dbReference>
<evidence type="ECO:0000313" key="1">
    <source>
        <dbReference type="EMBL" id="OOC08161.1"/>
    </source>
</evidence>
<protein>
    <recommendedName>
        <fullName evidence="3">Lecithin:cholesterol acyltransferase</fullName>
    </recommendedName>
</protein>
<sequence>MIAALENEFPGAVYSFPYDWRQSNRASAQRLKEWLTPILIDARRLDSRCQVSFVCHSMGGLVARYFAHCLDSLGVTQRIICIGTPFLGSVKALNSWFPRRVGRIGPDLSQLVRSFPSAAELLPVYPCVNLGIRKTLVPLTDAGFEEVYEAAHHGADFHLEMRQAVSRRSSASGPVYHVILGNSQRTPVVFSMSEADSLPPADSPYSQSGDGTVARISAFPPEWEDDAACFFASGRHASLQSTKNIVRQVLGILSARPRPPMATPLGIAVESDEDAIAVGDKLTVRGTFASRELSTPMTLSLYDDAGELYSGPSPFRKVSATEWIATTVLRRRGLFRWDAASALDANEKLQPISDVVIVL</sequence>